<organism evidence="1 2">
    <name type="scientific">Nyssa sinensis</name>
    <dbReference type="NCBI Taxonomy" id="561372"/>
    <lineage>
        <taxon>Eukaryota</taxon>
        <taxon>Viridiplantae</taxon>
        <taxon>Streptophyta</taxon>
        <taxon>Embryophyta</taxon>
        <taxon>Tracheophyta</taxon>
        <taxon>Spermatophyta</taxon>
        <taxon>Magnoliopsida</taxon>
        <taxon>eudicotyledons</taxon>
        <taxon>Gunneridae</taxon>
        <taxon>Pentapetalae</taxon>
        <taxon>asterids</taxon>
        <taxon>Cornales</taxon>
        <taxon>Nyssaceae</taxon>
        <taxon>Nyssa</taxon>
    </lineage>
</organism>
<gene>
    <name evidence="1" type="ORF">F0562_025748</name>
</gene>
<accession>A0A5J5B9J7</accession>
<reference evidence="1 2" key="1">
    <citation type="submission" date="2019-09" db="EMBL/GenBank/DDBJ databases">
        <title>A chromosome-level genome assembly of the Chinese tupelo Nyssa sinensis.</title>
        <authorList>
            <person name="Yang X."/>
            <person name="Kang M."/>
            <person name="Yang Y."/>
            <person name="Xiong H."/>
            <person name="Wang M."/>
            <person name="Zhang Z."/>
            <person name="Wang Z."/>
            <person name="Wu H."/>
            <person name="Ma T."/>
            <person name="Liu J."/>
            <person name="Xi Z."/>
        </authorList>
    </citation>
    <scope>NUCLEOTIDE SEQUENCE [LARGE SCALE GENOMIC DNA]</scope>
    <source>
        <strain evidence="1">J267</strain>
        <tissue evidence="1">Leaf</tissue>
    </source>
</reference>
<sequence length="85" mass="8772">MIVVALALGTHCHFGRSVVVDYELNEAVVNLDHAMVVGSGLDRALVGPKQVEAVVGFELATAAAGYELAKVASSFGLAKAVTKSM</sequence>
<proteinExistence type="predicted"/>
<dbReference type="EMBL" id="CM018037">
    <property type="protein sequence ID" value="KAA8539056.1"/>
    <property type="molecule type" value="Genomic_DNA"/>
</dbReference>
<evidence type="ECO:0000313" key="2">
    <source>
        <dbReference type="Proteomes" id="UP000325577"/>
    </source>
</evidence>
<name>A0A5J5B9J7_9ASTE</name>
<protein>
    <submittedName>
        <fullName evidence="1">Uncharacterized protein</fullName>
    </submittedName>
</protein>
<keyword evidence="2" id="KW-1185">Reference proteome</keyword>
<dbReference type="Proteomes" id="UP000325577">
    <property type="component" value="Linkage Group LG14"/>
</dbReference>
<evidence type="ECO:0000313" key="1">
    <source>
        <dbReference type="EMBL" id="KAA8539056.1"/>
    </source>
</evidence>
<dbReference type="AlphaFoldDB" id="A0A5J5B9J7"/>